<dbReference type="EMBL" id="OZ037947">
    <property type="protein sequence ID" value="CAL1708007.1"/>
    <property type="molecule type" value="Genomic_DNA"/>
</dbReference>
<comment type="subcellular location">
    <subcellularLocation>
        <location evidence="2">Membrane</location>
    </subcellularLocation>
</comment>
<evidence type="ECO:0000256" key="10">
    <source>
        <dbReference type="ARBA" id="ARBA00023004"/>
    </source>
</evidence>
<evidence type="ECO:0000313" key="16">
    <source>
        <dbReference type="Proteomes" id="UP001497453"/>
    </source>
</evidence>
<dbReference type="PRINTS" id="PR00463">
    <property type="entry name" value="EP450I"/>
</dbReference>
<evidence type="ECO:0000256" key="11">
    <source>
        <dbReference type="ARBA" id="ARBA00023033"/>
    </source>
</evidence>
<dbReference type="PANTHER" id="PTHR46300:SF2">
    <property type="entry name" value="CYTOCHROME P450 MONOOXYGENASE ALNH-RELATED"/>
    <property type="match status" value="1"/>
</dbReference>
<keyword evidence="9 13" id="KW-0560">Oxidoreductase</keyword>
<dbReference type="Pfam" id="PF00067">
    <property type="entry name" value="p450"/>
    <property type="match status" value="1"/>
</dbReference>
<keyword evidence="12 14" id="KW-0472">Membrane</keyword>
<protein>
    <recommendedName>
        <fullName evidence="17">Cytochrome P450</fullName>
    </recommendedName>
</protein>
<feature type="transmembrane region" description="Helical" evidence="14">
    <location>
        <begin position="6"/>
        <end position="23"/>
    </location>
</feature>
<evidence type="ECO:0000256" key="14">
    <source>
        <dbReference type="SAM" id="Phobius"/>
    </source>
</evidence>
<dbReference type="InterPro" id="IPR001128">
    <property type="entry name" value="Cyt_P450"/>
</dbReference>
<evidence type="ECO:0000256" key="8">
    <source>
        <dbReference type="ARBA" id="ARBA00022989"/>
    </source>
</evidence>
<dbReference type="InterPro" id="IPR050364">
    <property type="entry name" value="Cytochrome_P450_fung"/>
</dbReference>
<accession>A0ABP1DLG9</accession>
<organism evidence="15 16">
    <name type="scientific">Somion occarium</name>
    <dbReference type="NCBI Taxonomy" id="3059160"/>
    <lineage>
        <taxon>Eukaryota</taxon>
        <taxon>Fungi</taxon>
        <taxon>Dikarya</taxon>
        <taxon>Basidiomycota</taxon>
        <taxon>Agaricomycotina</taxon>
        <taxon>Agaricomycetes</taxon>
        <taxon>Polyporales</taxon>
        <taxon>Cerrenaceae</taxon>
        <taxon>Somion</taxon>
    </lineage>
</organism>
<evidence type="ECO:0000256" key="1">
    <source>
        <dbReference type="ARBA" id="ARBA00001971"/>
    </source>
</evidence>
<evidence type="ECO:0000256" key="5">
    <source>
        <dbReference type="ARBA" id="ARBA00022617"/>
    </source>
</evidence>
<comment type="similarity">
    <text evidence="4 13">Belongs to the cytochrome P450 family.</text>
</comment>
<keyword evidence="7 13" id="KW-0479">Metal-binding</keyword>
<dbReference type="SUPFAM" id="SSF48264">
    <property type="entry name" value="Cytochrome P450"/>
    <property type="match status" value="1"/>
</dbReference>
<name>A0ABP1DLG9_9APHY</name>
<evidence type="ECO:0000256" key="9">
    <source>
        <dbReference type="ARBA" id="ARBA00023002"/>
    </source>
</evidence>
<dbReference type="PRINTS" id="PR00385">
    <property type="entry name" value="P450"/>
</dbReference>
<dbReference type="CDD" id="cd11065">
    <property type="entry name" value="CYP64-like"/>
    <property type="match status" value="1"/>
</dbReference>
<dbReference type="PANTHER" id="PTHR46300">
    <property type="entry name" value="P450, PUTATIVE (EUROFUNG)-RELATED-RELATED"/>
    <property type="match status" value="1"/>
</dbReference>
<gene>
    <name evidence="15" type="ORF">GFSPODELE1_LOCUS6644</name>
</gene>
<comment type="pathway">
    <text evidence="3">Secondary metabolite biosynthesis.</text>
</comment>
<keyword evidence="5 13" id="KW-0349">Heme</keyword>
<keyword evidence="16" id="KW-1185">Reference proteome</keyword>
<comment type="cofactor">
    <cofactor evidence="1">
        <name>heme</name>
        <dbReference type="ChEBI" id="CHEBI:30413"/>
    </cofactor>
</comment>
<evidence type="ECO:0000256" key="3">
    <source>
        <dbReference type="ARBA" id="ARBA00005179"/>
    </source>
</evidence>
<evidence type="ECO:0000256" key="4">
    <source>
        <dbReference type="ARBA" id="ARBA00010617"/>
    </source>
</evidence>
<reference evidence="16" key="1">
    <citation type="submission" date="2024-04" db="EMBL/GenBank/DDBJ databases">
        <authorList>
            <person name="Shaw F."/>
            <person name="Minotto A."/>
        </authorList>
    </citation>
    <scope>NUCLEOTIDE SEQUENCE [LARGE SCALE GENOMIC DNA]</scope>
</reference>
<dbReference type="InterPro" id="IPR017972">
    <property type="entry name" value="Cyt_P450_CS"/>
</dbReference>
<dbReference type="InterPro" id="IPR002401">
    <property type="entry name" value="Cyt_P450_E_grp-I"/>
</dbReference>
<dbReference type="InterPro" id="IPR036396">
    <property type="entry name" value="Cyt_P450_sf"/>
</dbReference>
<evidence type="ECO:0008006" key="17">
    <source>
        <dbReference type="Google" id="ProtNLM"/>
    </source>
</evidence>
<evidence type="ECO:0000256" key="7">
    <source>
        <dbReference type="ARBA" id="ARBA00022723"/>
    </source>
</evidence>
<evidence type="ECO:0000256" key="6">
    <source>
        <dbReference type="ARBA" id="ARBA00022692"/>
    </source>
</evidence>
<keyword evidence="8 14" id="KW-1133">Transmembrane helix</keyword>
<dbReference type="PROSITE" id="PS00086">
    <property type="entry name" value="CYTOCHROME_P450"/>
    <property type="match status" value="1"/>
</dbReference>
<keyword evidence="11 13" id="KW-0503">Monooxygenase</keyword>
<evidence type="ECO:0000256" key="12">
    <source>
        <dbReference type="ARBA" id="ARBA00023136"/>
    </source>
</evidence>
<keyword evidence="6 14" id="KW-0812">Transmembrane</keyword>
<evidence type="ECO:0000313" key="15">
    <source>
        <dbReference type="EMBL" id="CAL1708007.1"/>
    </source>
</evidence>
<dbReference type="Proteomes" id="UP001497453">
    <property type="component" value="Chromosome 4"/>
</dbReference>
<keyword evidence="10 13" id="KW-0408">Iron</keyword>
<proteinExistence type="inferred from homology"/>
<evidence type="ECO:0000256" key="13">
    <source>
        <dbReference type="RuleBase" id="RU000461"/>
    </source>
</evidence>
<evidence type="ECO:0000256" key="2">
    <source>
        <dbReference type="ARBA" id="ARBA00004370"/>
    </source>
</evidence>
<sequence>MTMSGLLGWSFIALGAFIFRYILKVGSRETGLPPGPPTLPVLGNIHQFPTKYTHIQFSRWGKQFGGIFSLKIGSGTMVVISSPRIVKDYLDKRSASTSSRPHIRMVEMITDGLGFAMISALGPVWKSLRRAIQMFLTKEACRRHLPIERVEAIQLLYDTLKQPEDLFTHVQRHATSLILSTVFGVRSPRYENSTVTEFIDVQHRVEAALEPGAHPPIDLMPILQYVPERWASWKGICRDIRAKQRKLYVGLRDKCEARMREDRRNGSFLETLFDQKDALGLTRDMIGYLGGASLEGGSVTAVSHLQTFVLCMACHPEVQARAHMEIDQVVGSNRMPSLEDFEHLPYLRAIVKEVHRFYPVVPMGLPHASTSDEMVDGFFIPKGTTLFMNIYGIYHDEDLFEDPEVFNPDRYLSSEFGTKPGVDTAGFRHDFHFGCGRRICPGILLGDTMIMMNVMNLLWAFNFKAVDMNKRDPHVPIQYTDFTAGLATGPKPYQCDIKPRSQERADIVRSEFAQARPIFSMFEHELSPEEKDFVAHW</sequence>
<dbReference type="Gene3D" id="1.10.630.10">
    <property type="entry name" value="Cytochrome P450"/>
    <property type="match status" value="1"/>
</dbReference>